<dbReference type="PANTHER" id="PTHR42928:SF5">
    <property type="entry name" value="BLR1237 PROTEIN"/>
    <property type="match status" value="1"/>
</dbReference>
<dbReference type="InterPro" id="IPR042100">
    <property type="entry name" value="Bug_dom1"/>
</dbReference>
<dbReference type="AlphaFoldDB" id="A0A848H570"/>
<dbReference type="Pfam" id="PF03401">
    <property type="entry name" value="TctC"/>
    <property type="match status" value="1"/>
</dbReference>
<gene>
    <name evidence="2" type="ORF">HHL11_20480</name>
</gene>
<dbReference type="Gene3D" id="3.40.190.150">
    <property type="entry name" value="Bordetella uptake gene, domain 1"/>
    <property type="match status" value="1"/>
</dbReference>
<sequence>MVVPYAAGSTPDAIARLIFDRVQKATGKTMVVENKPGAAGMIGADQAAKATPDGHTLVLAPSGPLATNGLLYRKMPYDPLKDLAPVALVAETPTILVASNATPANNAQALLKAMADPKNRMAYASPGAGTLGHLNMAYLVARSGATDVPHVPYAGSPQIVTALVANDVQLAALPPLAVAPFVKAGKIKAIATIGPRRSSALPDVPTLKESGIDFAPVGWFGVATTAGTPPEVLEAIHKQVAQALKDPEVAAAYRAQGLDVVDKGPKAFGVYIAEEVARWKPVIQRFGIALD</sequence>
<keyword evidence="3" id="KW-1185">Reference proteome</keyword>
<name>A0A848H570_9BURK</name>
<dbReference type="EMBL" id="JABBFX010000002">
    <property type="protein sequence ID" value="NML46136.1"/>
    <property type="molecule type" value="Genomic_DNA"/>
</dbReference>
<dbReference type="SUPFAM" id="SSF53850">
    <property type="entry name" value="Periplasmic binding protein-like II"/>
    <property type="match status" value="1"/>
</dbReference>
<proteinExistence type="inferred from homology"/>
<accession>A0A848H570</accession>
<dbReference type="InterPro" id="IPR005064">
    <property type="entry name" value="BUG"/>
</dbReference>
<dbReference type="PANTHER" id="PTHR42928">
    <property type="entry name" value="TRICARBOXYLATE-BINDING PROTEIN"/>
    <property type="match status" value="1"/>
</dbReference>
<protein>
    <submittedName>
        <fullName evidence="2">Tripartite tricarboxylate transporter substrate binding protein</fullName>
    </submittedName>
</protein>
<dbReference type="Gene3D" id="3.40.190.10">
    <property type="entry name" value="Periplasmic binding protein-like II"/>
    <property type="match status" value="1"/>
</dbReference>
<organism evidence="2 3">
    <name type="scientific">Ramlibacter agri</name>
    <dbReference type="NCBI Taxonomy" id="2728837"/>
    <lineage>
        <taxon>Bacteria</taxon>
        <taxon>Pseudomonadati</taxon>
        <taxon>Pseudomonadota</taxon>
        <taxon>Betaproteobacteria</taxon>
        <taxon>Burkholderiales</taxon>
        <taxon>Comamonadaceae</taxon>
        <taxon>Ramlibacter</taxon>
    </lineage>
</organism>
<dbReference type="Proteomes" id="UP000541185">
    <property type="component" value="Unassembled WGS sequence"/>
</dbReference>
<comment type="similarity">
    <text evidence="1">Belongs to the UPF0065 (bug) family.</text>
</comment>
<evidence type="ECO:0000313" key="3">
    <source>
        <dbReference type="Proteomes" id="UP000541185"/>
    </source>
</evidence>
<dbReference type="PIRSF" id="PIRSF017082">
    <property type="entry name" value="YflP"/>
    <property type="match status" value="1"/>
</dbReference>
<reference evidence="2 3" key="1">
    <citation type="submission" date="2020-04" db="EMBL/GenBank/DDBJ databases">
        <title>Ramlibacter sp. G-1-2-2 isolated from soil.</title>
        <authorList>
            <person name="Dahal R.H."/>
        </authorList>
    </citation>
    <scope>NUCLEOTIDE SEQUENCE [LARGE SCALE GENOMIC DNA]</scope>
    <source>
        <strain evidence="2 3">G-1-2-2</strain>
    </source>
</reference>
<comment type="caution">
    <text evidence="2">The sequence shown here is derived from an EMBL/GenBank/DDBJ whole genome shotgun (WGS) entry which is preliminary data.</text>
</comment>
<dbReference type="CDD" id="cd07012">
    <property type="entry name" value="PBP2_Bug_TTT"/>
    <property type="match status" value="1"/>
</dbReference>
<evidence type="ECO:0000256" key="1">
    <source>
        <dbReference type="ARBA" id="ARBA00006987"/>
    </source>
</evidence>
<evidence type="ECO:0000313" key="2">
    <source>
        <dbReference type="EMBL" id="NML46136.1"/>
    </source>
</evidence>